<reference evidence="2 3" key="1">
    <citation type="submission" date="2018-09" db="EMBL/GenBank/DDBJ databases">
        <title>Paenibacillus SK2017-BO5.</title>
        <authorList>
            <person name="Piskunova J.V."/>
            <person name="Dubiley S.A."/>
            <person name="Severinov K.V."/>
        </authorList>
    </citation>
    <scope>NUCLEOTIDE SEQUENCE [LARGE SCALE GENOMIC DNA]</scope>
    <source>
        <strain evidence="2 3">BO5</strain>
    </source>
</reference>
<feature type="region of interest" description="Disordered" evidence="1">
    <location>
        <begin position="113"/>
        <end position="133"/>
    </location>
</feature>
<evidence type="ECO:0000313" key="3">
    <source>
        <dbReference type="Proteomes" id="UP000266177"/>
    </source>
</evidence>
<proteinExistence type="predicted"/>
<evidence type="ECO:0000313" key="2">
    <source>
        <dbReference type="EMBL" id="RJG22932.1"/>
    </source>
</evidence>
<gene>
    <name evidence="2" type="ORF">DQX05_15395</name>
</gene>
<accession>A0A3A3GIG7</accession>
<dbReference type="Proteomes" id="UP000266177">
    <property type="component" value="Unassembled WGS sequence"/>
</dbReference>
<sequence>MNQKLEFTIPPLAEEHERVGSLTEPKYSKTVKELDASILERAKRTIREAAGRDVELYGVEEYEGAAFHDVIVYSKDNKSRVALDVANGTSDISLALSYAELPADIKRIVETDTGSSGQHCRSRHRGCSNAGKA</sequence>
<dbReference type="OrthoDB" id="2651437at2"/>
<organism evidence="2 3">
    <name type="scientific">Paenibacillus thiaminolyticus</name>
    <name type="common">Bacillus thiaminolyticus</name>
    <dbReference type="NCBI Taxonomy" id="49283"/>
    <lineage>
        <taxon>Bacteria</taxon>
        <taxon>Bacillati</taxon>
        <taxon>Bacillota</taxon>
        <taxon>Bacilli</taxon>
        <taxon>Bacillales</taxon>
        <taxon>Paenibacillaceae</taxon>
        <taxon>Paenibacillus</taxon>
    </lineage>
</organism>
<protein>
    <submittedName>
        <fullName evidence="2">Uncharacterized protein</fullName>
    </submittedName>
</protein>
<dbReference type="EMBL" id="QYZD01000013">
    <property type="protein sequence ID" value="RJG22932.1"/>
    <property type="molecule type" value="Genomic_DNA"/>
</dbReference>
<dbReference type="AlphaFoldDB" id="A0A3A3GIG7"/>
<dbReference type="RefSeq" id="WP_119794452.1">
    <property type="nucleotide sequence ID" value="NZ_QYZD01000013.1"/>
</dbReference>
<evidence type="ECO:0000256" key="1">
    <source>
        <dbReference type="SAM" id="MobiDB-lite"/>
    </source>
</evidence>
<comment type="caution">
    <text evidence="2">The sequence shown here is derived from an EMBL/GenBank/DDBJ whole genome shotgun (WGS) entry which is preliminary data.</text>
</comment>
<name>A0A3A3GIG7_PANTH</name>